<sequence>MQVLPKTLRPIAVRGTLRCRRIRVSPALPTPLPSNPDIRRLSTSAPRKAEEDNTRILDALAKSPDFAKVMQTPAIVKAMASFVQIAQEEGIDINTRPTMPTMFKMATNPRIKAAILDIQQQCEAAGINLTKSNALEILNNLNGGGKQ</sequence>
<reference evidence="3" key="2">
    <citation type="submission" date="2015-01" db="EMBL/GenBank/DDBJ databases">
        <title>Evolutionary Origins and Diversification of the Mycorrhizal Mutualists.</title>
        <authorList>
            <consortium name="DOE Joint Genome Institute"/>
            <consortium name="Mycorrhizal Genomics Consortium"/>
            <person name="Kohler A."/>
            <person name="Kuo A."/>
            <person name="Nagy L.G."/>
            <person name="Floudas D."/>
            <person name="Copeland A."/>
            <person name="Barry K.W."/>
            <person name="Cichocki N."/>
            <person name="Veneault-Fourrey C."/>
            <person name="LaButti K."/>
            <person name="Lindquist E.A."/>
            <person name="Lipzen A."/>
            <person name="Lundell T."/>
            <person name="Morin E."/>
            <person name="Murat C."/>
            <person name="Riley R."/>
            <person name="Ohm R."/>
            <person name="Sun H."/>
            <person name="Tunlid A."/>
            <person name="Henrissat B."/>
            <person name="Grigoriev I.V."/>
            <person name="Hibbett D.S."/>
            <person name="Martin F."/>
        </authorList>
    </citation>
    <scope>NUCLEOTIDE SEQUENCE [LARGE SCALE GENOMIC DNA]</scope>
    <source>
        <strain evidence="3">MAFF 305830</strain>
    </source>
</reference>
<reference evidence="2 3" key="1">
    <citation type="submission" date="2014-04" db="EMBL/GenBank/DDBJ databases">
        <authorList>
            <consortium name="DOE Joint Genome Institute"/>
            <person name="Kuo A."/>
            <person name="Zuccaro A."/>
            <person name="Kohler A."/>
            <person name="Nagy L.G."/>
            <person name="Floudas D."/>
            <person name="Copeland A."/>
            <person name="Barry K.W."/>
            <person name="Cichocki N."/>
            <person name="Veneault-Fourrey C."/>
            <person name="LaButti K."/>
            <person name="Lindquist E.A."/>
            <person name="Lipzen A."/>
            <person name="Lundell T."/>
            <person name="Morin E."/>
            <person name="Murat C."/>
            <person name="Sun H."/>
            <person name="Tunlid A."/>
            <person name="Henrissat B."/>
            <person name="Grigoriev I.V."/>
            <person name="Hibbett D.S."/>
            <person name="Martin F."/>
            <person name="Nordberg H.P."/>
            <person name="Cantor M.N."/>
            <person name="Hua S.X."/>
        </authorList>
    </citation>
    <scope>NUCLEOTIDE SEQUENCE [LARGE SCALE GENOMIC DNA]</scope>
    <source>
        <strain evidence="2 3">MAFF 305830</strain>
    </source>
</reference>
<dbReference type="STRING" id="933852.A0A0C3AQU2"/>
<dbReference type="Proteomes" id="UP000054097">
    <property type="component" value="Unassembled WGS sequence"/>
</dbReference>
<evidence type="ECO:0000313" key="3">
    <source>
        <dbReference type="Proteomes" id="UP000054097"/>
    </source>
</evidence>
<proteinExistence type="predicted"/>
<name>A0A0C3AQU2_SERVB</name>
<protein>
    <submittedName>
        <fullName evidence="2">Uncharacterized protein</fullName>
    </submittedName>
</protein>
<dbReference type="OrthoDB" id="10008801at2759"/>
<dbReference type="EMBL" id="KN824377">
    <property type="protein sequence ID" value="KIM21611.1"/>
    <property type="molecule type" value="Genomic_DNA"/>
</dbReference>
<gene>
    <name evidence="2" type="ORF">M408DRAFT_29433</name>
</gene>
<evidence type="ECO:0000256" key="1">
    <source>
        <dbReference type="SAM" id="MobiDB-lite"/>
    </source>
</evidence>
<accession>A0A0C3AQU2</accession>
<evidence type="ECO:0000313" key="2">
    <source>
        <dbReference type="EMBL" id="KIM21611.1"/>
    </source>
</evidence>
<organism evidence="2 3">
    <name type="scientific">Serendipita vermifera MAFF 305830</name>
    <dbReference type="NCBI Taxonomy" id="933852"/>
    <lineage>
        <taxon>Eukaryota</taxon>
        <taxon>Fungi</taxon>
        <taxon>Dikarya</taxon>
        <taxon>Basidiomycota</taxon>
        <taxon>Agaricomycotina</taxon>
        <taxon>Agaricomycetes</taxon>
        <taxon>Sebacinales</taxon>
        <taxon>Serendipitaceae</taxon>
        <taxon>Serendipita</taxon>
    </lineage>
</organism>
<dbReference type="HOGENOM" id="CLU_1769244_0_0_1"/>
<feature type="region of interest" description="Disordered" evidence="1">
    <location>
        <begin position="26"/>
        <end position="51"/>
    </location>
</feature>
<keyword evidence="3" id="KW-1185">Reference proteome</keyword>
<dbReference type="AlphaFoldDB" id="A0A0C3AQU2"/>